<gene>
    <name evidence="5" type="ORF">CFB84_20100</name>
</gene>
<comment type="similarity">
    <text evidence="3">Belongs to the HAD-like hydrolase superfamily. CbbY/CbbZ/Gph/YieH family.</text>
</comment>
<dbReference type="GO" id="GO:0008967">
    <property type="term" value="F:phosphoglycolate phosphatase activity"/>
    <property type="evidence" value="ECO:0007669"/>
    <property type="project" value="UniProtKB-EC"/>
</dbReference>
<protein>
    <recommendedName>
        <fullName evidence="4">phosphoglycolate phosphatase</fullName>
        <ecNumber evidence="4">3.1.3.18</ecNumber>
    </recommendedName>
</protein>
<dbReference type="PANTHER" id="PTHR43434">
    <property type="entry name" value="PHOSPHOGLYCOLATE PHOSPHATASE"/>
    <property type="match status" value="1"/>
</dbReference>
<dbReference type="AlphaFoldDB" id="A0A228IN90"/>
<reference evidence="5 6" key="2">
    <citation type="submission" date="2017-08" db="EMBL/GenBank/DDBJ databases">
        <title>WGS of novel Burkholderia cepaca complex species.</title>
        <authorList>
            <person name="Lipuma J."/>
            <person name="Spilker T."/>
        </authorList>
    </citation>
    <scope>NUCLEOTIDE SEQUENCE [LARGE SCALE GENOMIC DNA]</scope>
    <source>
        <strain evidence="5 6">AU17325</strain>
    </source>
</reference>
<dbReference type="EMBL" id="NKFA01000007">
    <property type="protein sequence ID" value="OXI43840.1"/>
    <property type="molecule type" value="Genomic_DNA"/>
</dbReference>
<dbReference type="InterPro" id="IPR036412">
    <property type="entry name" value="HAD-like_sf"/>
</dbReference>
<organism evidence="5 6">
    <name type="scientific">Burkholderia aenigmatica</name>
    <dbReference type="NCBI Taxonomy" id="2015348"/>
    <lineage>
        <taxon>Bacteria</taxon>
        <taxon>Pseudomonadati</taxon>
        <taxon>Pseudomonadota</taxon>
        <taxon>Betaproteobacteria</taxon>
        <taxon>Burkholderiales</taxon>
        <taxon>Burkholderiaceae</taxon>
        <taxon>Burkholderia</taxon>
        <taxon>Burkholderia cepacia complex</taxon>
    </lineage>
</organism>
<accession>A0A228IN90</accession>
<name>A0A228IN90_9BURK</name>
<dbReference type="InterPro" id="IPR041492">
    <property type="entry name" value="HAD_2"/>
</dbReference>
<dbReference type="SFLD" id="SFLDS00003">
    <property type="entry name" value="Haloacid_Dehalogenase"/>
    <property type="match status" value="1"/>
</dbReference>
<comment type="catalytic activity">
    <reaction evidence="1">
        <text>2-phosphoglycolate + H2O = glycolate + phosphate</text>
        <dbReference type="Rhea" id="RHEA:14369"/>
        <dbReference type="ChEBI" id="CHEBI:15377"/>
        <dbReference type="ChEBI" id="CHEBI:29805"/>
        <dbReference type="ChEBI" id="CHEBI:43474"/>
        <dbReference type="ChEBI" id="CHEBI:58033"/>
        <dbReference type="EC" id="3.1.3.18"/>
    </reaction>
</comment>
<evidence type="ECO:0000256" key="3">
    <source>
        <dbReference type="ARBA" id="ARBA00006171"/>
    </source>
</evidence>
<dbReference type="Pfam" id="PF13419">
    <property type="entry name" value="HAD_2"/>
    <property type="match status" value="1"/>
</dbReference>
<dbReference type="OrthoDB" id="9792518at2"/>
<dbReference type="Proteomes" id="UP000214600">
    <property type="component" value="Unassembled WGS sequence"/>
</dbReference>
<evidence type="ECO:0000256" key="4">
    <source>
        <dbReference type="ARBA" id="ARBA00013078"/>
    </source>
</evidence>
<dbReference type="Gene3D" id="1.10.150.240">
    <property type="entry name" value="Putative phosphatase, domain 2"/>
    <property type="match status" value="1"/>
</dbReference>
<evidence type="ECO:0000256" key="1">
    <source>
        <dbReference type="ARBA" id="ARBA00000830"/>
    </source>
</evidence>
<dbReference type="GO" id="GO:0006281">
    <property type="term" value="P:DNA repair"/>
    <property type="evidence" value="ECO:0007669"/>
    <property type="project" value="TreeGrafter"/>
</dbReference>
<dbReference type="PANTHER" id="PTHR43434:SF1">
    <property type="entry name" value="PHOSPHOGLYCOLATE PHOSPHATASE"/>
    <property type="match status" value="1"/>
</dbReference>
<dbReference type="InterPro" id="IPR023198">
    <property type="entry name" value="PGP-like_dom2"/>
</dbReference>
<sequence>MAEPSTRFRASCTVRQYAFCANRFRLRGKSVLTQLCILDFDGTLSDTHNAIAWSIESTFDSFGVARPSHDAIADTIHAGLTMPDVMRVLHEEQLSAVEIAAWTARYRTIYDEEAMPHTELFPGVEDALNRAKASGIRLAVVSNKGTVSLRRALAQFDIQHLIDVAVGNEPNVSKKPDPQVFINYVQPHFPHTPPAEIVVAGDTHVDILFARAIGVRSCWAEYGYGDADTCRSLEPDMTIKKFSDFLDAIQ</sequence>
<reference evidence="6" key="1">
    <citation type="submission" date="2017-06" db="EMBL/GenBank/DDBJ databases">
        <authorList>
            <person name="LiPuma J."/>
            <person name="Spilker T."/>
        </authorList>
    </citation>
    <scope>NUCLEOTIDE SEQUENCE [LARGE SCALE GENOMIC DNA]</scope>
    <source>
        <strain evidence="6">AU17325</strain>
    </source>
</reference>
<comment type="pathway">
    <text evidence="2">Organic acid metabolism; glycolate biosynthesis; glycolate from 2-phosphoglycolate: step 1/1.</text>
</comment>
<dbReference type="InterPro" id="IPR050155">
    <property type="entry name" value="HAD-like_hydrolase_sf"/>
</dbReference>
<evidence type="ECO:0000313" key="5">
    <source>
        <dbReference type="EMBL" id="OXI43840.1"/>
    </source>
</evidence>
<dbReference type="InterPro" id="IPR023214">
    <property type="entry name" value="HAD_sf"/>
</dbReference>
<dbReference type="Gene3D" id="3.40.50.1000">
    <property type="entry name" value="HAD superfamily/HAD-like"/>
    <property type="match status" value="1"/>
</dbReference>
<evidence type="ECO:0000313" key="6">
    <source>
        <dbReference type="Proteomes" id="UP000214600"/>
    </source>
</evidence>
<dbReference type="EC" id="3.1.3.18" evidence="4"/>
<dbReference type="SUPFAM" id="SSF56784">
    <property type="entry name" value="HAD-like"/>
    <property type="match status" value="1"/>
</dbReference>
<proteinExistence type="inferred from homology"/>
<evidence type="ECO:0000256" key="2">
    <source>
        <dbReference type="ARBA" id="ARBA00004818"/>
    </source>
</evidence>
<comment type="caution">
    <text evidence="5">The sequence shown here is derived from an EMBL/GenBank/DDBJ whole genome shotgun (WGS) entry which is preliminary data.</text>
</comment>
<dbReference type="SFLD" id="SFLDG01129">
    <property type="entry name" value="C1.5:_HAD__Beta-PGM__Phosphata"/>
    <property type="match status" value="1"/>
</dbReference>